<name>A0AAV4BFM7_9GAST</name>
<reference evidence="1 2" key="1">
    <citation type="journal article" date="2021" name="Elife">
        <title>Chloroplast acquisition without the gene transfer in kleptoplastic sea slugs, Plakobranchus ocellatus.</title>
        <authorList>
            <person name="Maeda T."/>
            <person name="Takahashi S."/>
            <person name="Yoshida T."/>
            <person name="Shimamura S."/>
            <person name="Takaki Y."/>
            <person name="Nagai Y."/>
            <person name="Toyoda A."/>
            <person name="Suzuki Y."/>
            <person name="Arimoto A."/>
            <person name="Ishii H."/>
            <person name="Satoh N."/>
            <person name="Nishiyama T."/>
            <person name="Hasebe M."/>
            <person name="Maruyama T."/>
            <person name="Minagawa J."/>
            <person name="Obokata J."/>
            <person name="Shigenobu S."/>
        </authorList>
    </citation>
    <scope>NUCLEOTIDE SEQUENCE [LARGE SCALE GENOMIC DNA]</scope>
</reference>
<gene>
    <name evidence="1" type="ORF">PoB_004415800</name>
</gene>
<dbReference type="Proteomes" id="UP000735302">
    <property type="component" value="Unassembled WGS sequence"/>
</dbReference>
<keyword evidence="2" id="KW-1185">Reference proteome</keyword>
<organism evidence="1 2">
    <name type="scientific">Plakobranchus ocellatus</name>
    <dbReference type="NCBI Taxonomy" id="259542"/>
    <lineage>
        <taxon>Eukaryota</taxon>
        <taxon>Metazoa</taxon>
        <taxon>Spiralia</taxon>
        <taxon>Lophotrochozoa</taxon>
        <taxon>Mollusca</taxon>
        <taxon>Gastropoda</taxon>
        <taxon>Heterobranchia</taxon>
        <taxon>Euthyneura</taxon>
        <taxon>Panpulmonata</taxon>
        <taxon>Sacoglossa</taxon>
        <taxon>Placobranchoidea</taxon>
        <taxon>Plakobranchidae</taxon>
        <taxon>Plakobranchus</taxon>
    </lineage>
</organism>
<proteinExistence type="predicted"/>
<evidence type="ECO:0000313" key="1">
    <source>
        <dbReference type="EMBL" id="GFO17653.1"/>
    </source>
</evidence>
<protein>
    <submittedName>
        <fullName evidence="1">Uncharacterized protein</fullName>
    </submittedName>
</protein>
<evidence type="ECO:0000313" key="2">
    <source>
        <dbReference type="Proteomes" id="UP000735302"/>
    </source>
</evidence>
<accession>A0AAV4BFM7</accession>
<dbReference type="AlphaFoldDB" id="A0AAV4BFM7"/>
<dbReference type="EMBL" id="BLXT01004870">
    <property type="protein sequence ID" value="GFO17653.1"/>
    <property type="molecule type" value="Genomic_DNA"/>
</dbReference>
<comment type="caution">
    <text evidence="1">The sequence shown here is derived from an EMBL/GenBank/DDBJ whole genome shotgun (WGS) entry which is preliminary data.</text>
</comment>
<sequence>MDSNGLQQAQVDTKGHRWTPVTTNGFKWTLMGTSRLMWTPMDTSGHKLQEIHVLNMTISPDNSSKLISNIAGYDKNKYMNRDASGL</sequence>